<dbReference type="Proteomes" id="UP001172101">
    <property type="component" value="Unassembled WGS sequence"/>
</dbReference>
<comment type="caution">
    <text evidence="2">The sequence shown here is derived from an EMBL/GenBank/DDBJ whole genome shotgun (WGS) entry which is preliminary data.</text>
</comment>
<sequence length="98" mass="10736">MPLPEHGLVCGGCGQPSTLKRTTDNNPNGNIQRPYYKCTPCDSWFTWADVVGVDEGNAPCYCNTPSRVNVTGVNARSGPGRRYRSCATGRCGYWSWDS</sequence>
<evidence type="ECO:0000313" key="2">
    <source>
        <dbReference type="EMBL" id="KAK0722647.1"/>
    </source>
</evidence>
<keyword evidence="3" id="KW-1185">Reference proteome</keyword>
<evidence type="ECO:0000259" key="1">
    <source>
        <dbReference type="Pfam" id="PF23549"/>
    </source>
</evidence>
<feature type="domain" description="GRF-like zinc ribbon" evidence="1">
    <location>
        <begin position="10"/>
        <end position="49"/>
    </location>
</feature>
<dbReference type="AlphaFoldDB" id="A0AA40E2K5"/>
<name>A0AA40E2K5_9PEZI</name>
<dbReference type="RefSeq" id="XP_060298571.1">
    <property type="nucleotide sequence ID" value="XM_060437438.1"/>
</dbReference>
<protein>
    <recommendedName>
        <fullName evidence="1">GRF-like zinc ribbon domain-containing protein</fullName>
    </recommendedName>
</protein>
<proteinExistence type="predicted"/>
<dbReference type="GeneID" id="85320708"/>
<dbReference type="Pfam" id="PF23549">
    <property type="entry name" value="Zn_ribbon_GRF_2"/>
    <property type="match status" value="1"/>
</dbReference>
<dbReference type="EMBL" id="JAUIRO010000003">
    <property type="protein sequence ID" value="KAK0722647.1"/>
    <property type="molecule type" value="Genomic_DNA"/>
</dbReference>
<accession>A0AA40E2K5</accession>
<dbReference type="InterPro" id="IPR056444">
    <property type="entry name" value="Zn_ribbon_GRF_2"/>
</dbReference>
<evidence type="ECO:0000313" key="3">
    <source>
        <dbReference type="Proteomes" id="UP001172101"/>
    </source>
</evidence>
<gene>
    <name evidence="2" type="ORF">B0T26DRAFT_642407</name>
</gene>
<organism evidence="2 3">
    <name type="scientific">Lasiosphaeria miniovina</name>
    <dbReference type="NCBI Taxonomy" id="1954250"/>
    <lineage>
        <taxon>Eukaryota</taxon>
        <taxon>Fungi</taxon>
        <taxon>Dikarya</taxon>
        <taxon>Ascomycota</taxon>
        <taxon>Pezizomycotina</taxon>
        <taxon>Sordariomycetes</taxon>
        <taxon>Sordariomycetidae</taxon>
        <taxon>Sordariales</taxon>
        <taxon>Lasiosphaeriaceae</taxon>
        <taxon>Lasiosphaeria</taxon>
    </lineage>
</organism>
<reference evidence="2" key="1">
    <citation type="submission" date="2023-06" db="EMBL/GenBank/DDBJ databases">
        <title>Genome-scale phylogeny and comparative genomics of the fungal order Sordariales.</title>
        <authorList>
            <consortium name="Lawrence Berkeley National Laboratory"/>
            <person name="Hensen N."/>
            <person name="Bonometti L."/>
            <person name="Westerberg I."/>
            <person name="Brannstrom I.O."/>
            <person name="Guillou S."/>
            <person name="Cros-Aarteil S."/>
            <person name="Calhoun S."/>
            <person name="Haridas S."/>
            <person name="Kuo A."/>
            <person name="Mondo S."/>
            <person name="Pangilinan J."/>
            <person name="Riley R."/>
            <person name="LaButti K."/>
            <person name="Andreopoulos B."/>
            <person name="Lipzen A."/>
            <person name="Chen C."/>
            <person name="Yanf M."/>
            <person name="Daum C."/>
            <person name="Ng V."/>
            <person name="Clum A."/>
            <person name="Steindorff A."/>
            <person name="Ohm R."/>
            <person name="Martin F."/>
            <person name="Silar P."/>
            <person name="Natvig D."/>
            <person name="Lalanne C."/>
            <person name="Gautier V."/>
            <person name="Ament-velasquez S.L."/>
            <person name="Kruys A."/>
            <person name="Hutchinson M.I."/>
            <person name="Powell A.J."/>
            <person name="Barry K."/>
            <person name="Miller A.N."/>
            <person name="Grigoriev I.V."/>
            <person name="Debuchy R."/>
            <person name="Gladieux P."/>
            <person name="Thoren M.H."/>
            <person name="Johannesson H."/>
        </authorList>
    </citation>
    <scope>NUCLEOTIDE SEQUENCE</scope>
    <source>
        <strain evidence="2">SMH2392-1A</strain>
    </source>
</reference>